<accession>A0AAD6JN34</accession>
<evidence type="ECO:0000313" key="2">
    <source>
        <dbReference type="EMBL" id="KAJ6407134.1"/>
    </source>
</evidence>
<organism evidence="2 3">
    <name type="scientific">Salix udensis</name>
    <dbReference type="NCBI Taxonomy" id="889485"/>
    <lineage>
        <taxon>Eukaryota</taxon>
        <taxon>Viridiplantae</taxon>
        <taxon>Streptophyta</taxon>
        <taxon>Embryophyta</taxon>
        <taxon>Tracheophyta</taxon>
        <taxon>Spermatophyta</taxon>
        <taxon>Magnoliopsida</taxon>
        <taxon>eudicotyledons</taxon>
        <taxon>Gunneridae</taxon>
        <taxon>Pentapetalae</taxon>
        <taxon>rosids</taxon>
        <taxon>fabids</taxon>
        <taxon>Malpighiales</taxon>
        <taxon>Salicaceae</taxon>
        <taxon>Saliceae</taxon>
        <taxon>Salix</taxon>
    </lineage>
</organism>
<reference evidence="2 3" key="1">
    <citation type="journal article" date="2023" name="Int. J. Mol. Sci.">
        <title>De Novo Assembly and Annotation of 11 Diverse Shrub Willow (Salix) Genomes Reveals Novel Gene Organization in Sex-Linked Regions.</title>
        <authorList>
            <person name="Hyden B."/>
            <person name="Feng K."/>
            <person name="Yates T.B."/>
            <person name="Jawdy S."/>
            <person name="Cereghino C."/>
            <person name="Smart L.B."/>
            <person name="Muchero W."/>
        </authorList>
    </citation>
    <scope>NUCLEOTIDE SEQUENCE [LARGE SCALE GENOMIC DNA]</scope>
    <source>
        <tissue evidence="2">Shoot tip</tissue>
    </source>
</reference>
<protein>
    <recommendedName>
        <fullName evidence="4">Reverse transcriptase</fullName>
    </recommendedName>
</protein>
<sequence length="177" mass="20822">MRATTQARSVSDHNPIIVSLAPPPPHRKARFKVLNTWVSQEGYEELVREAWHTEAYGNPMSRLASRLRTLKWMLTAFHRRHSSNIGSRFKKVREQWEEAQVVLDTRPNDMTTNTNEREACYAYNRLCAVEEAIYRQRSRIQWLQLGDKNTAFFHRSLIHRNSRNMIASLQRESGEVQ</sequence>
<dbReference type="AlphaFoldDB" id="A0AAD6JN34"/>
<comment type="caution">
    <text evidence="2">The sequence shown here is derived from an EMBL/GenBank/DDBJ whole genome shotgun (WGS) entry which is preliminary data.</text>
</comment>
<dbReference type="EMBL" id="JAPFFJ010000016">
    <property type="protein sequence ID" value="KAJ6407134.1"/>
    <property type="molecule type" value="Genomic_DNA"/>
</dbReference>
<evidence type="ECO:0000256" key="1">
    <source>
        <dbReference type="SAM" id="MobiDB-lite"/>
    </source>
</evidence>
<evidence type="ECO:0000313" key="3">
    <source>
        <dbReference type="Proteomes" id="UP001162972"/>
    </source>
</evidence>
<gene>
    <name evidence="2" type="ORF">OIU84_010609</name>
</gene>
<keyword evidence="3" id="KW-1185">Reference proteome</keyword>
<feature type="region of interest" description="Disordered" evidence="1">
    <location>
        <begin position="1"/>
        <end position="21"/>
    </location>
</feature>
<evidence type="ECO:0008006" key="4">
    <source>
        <dbReference type="Google" id="ProtNLM"/>
    </source>
</evidence>
<dbReference type="Proteomes" id="UP001162972">
    <property type="component" value="Chromosome 6"/>
</dbReference>
<proteinExistence type="predicted"/>
<name>A0AAD6JN34_9ROSI</name>